<gene>
    <name evidence="2" type="ORF">ACFSBW_09985</name>
</gene>
<reference evidence="2 3" key="1">
    <citation type="journal article" date="2019" name="Int. J. Syst. Evol. Microbiol.">
        <title>The Global Catalogue of Microorganisms (GCM) 10K type strain sequencing project: providing services to taxonomists for standard genome sequencing and annotation.</title>
        <authorList>
            <consortium name="The Broad Institute Genomics Platform"/>
            <consortium name="The Broad Institute Genome Sequencing Center for Infectious Disease"/>
            <person name="Wu L."/>
            <person name="Ma J."/>
        </authorList>
    </citation>
    <scope>NUCLEOTIDE SEQUENCE [LARGE SCALE GENOMIC DNA]</scope>
    <source>
        <strain evidence="2 3">CGMCC 1.10593</strain>
    </source>
</reference>
<evidence type="ECO:0000313" key="3">
    <source>
        <dbReference type="Proteomes" id="UP001597052"/>
    </source>
</evidence>
<dbReference type="EMBL" id="JBHUDM010000002">
    <property type="protein sequence ID" value="MFD1642200.1"/>
    <property type="molecule type" value="Genomic_DNA"/>
</dbReference>
<dbReference type="AlphaFoldDB" id="A0ABD6DA75"/>
<feature type="region of interest" description="Disordered" evidence="1">
    <location>
        <begin position="147"/>
        <end position="167"/>
    </location>
</feature>
<evidence type="ECO:0000256" key="1">
    <source>
        <dbReference type="SAM" id="MobiDB-lite"/>
    </source>
</evidence>
<protein>
    <recommendedName>
        <fullName evidence="4">Apea-like HEPN domain-containing protein</fullName>
    </recommendedName>
</protein>
<feature type="compositionally biased region" description="Basic and acidic residues" evidence="1">
    <location>
        <begin position="150"/>
        <end position="166"/>
    </location>
</feature>
<dbReference type="Proteomes" id="UP001597052">
    <property type="component" value="Unassembled WGS sequence"/>
</dbReference>
<sequence length="230" mass="26476">MEIKVHHSDNHMISAVLAAEHVAQIEKKYKNGSDDPGAYPEIPPNVEHTAMVSSCVISSFAFVEAFVNETYDMINRIEDVERVFAVNEELTGSNFTRFSTLRKYQALLIAMGHDPFEKGRQPYQDLNWLRKLRNYWVHFEPDVITDDSAPEEKESNLEGALRDRVEPNPLYENGNETYLPRMASSYSCCEWSMSSAIAFVEEFQRKIDDNRSLIFLEKAESILPDDSKIR</sequence>
<name>A0ABD6DA75_9EURY</name>
<organism evidence="2 3">
    <name type="scientific">Halohasta litorea</name>
    <dbReference type="NCBI Taxonomy" id="869891"/>
    <lineage>
        <taxon>Archaea</taxon>
        <taxon>Methanobacteriati</taxon>
        <taxon>Methanobacteriota</taxon>
        <taxon>Stenosarchaea group</taxon>
        <taxon>Halobacteria</taxon>
        <taxon>Halobacteriales</taxon>
        <taxon>Haloferacaceae</taxon>
        <taxon>Halohasta</taxon>
    </lineage>
</organism>
<proteinExistence type="predicted"/>
<dbReference type="RefSeq" id="WP_256395429.1">
    <property type="nucleotide sequence ID" value="NZ_JANHDJ010000002.1"/>
</dbReference>
<evidence type="ECO:0000313" key="2">
    <source>
        <dbReference type="EMBL" id="MFD1642200.1"/>
    </source>
</evidence>
<accession>A0ABD6DA75</accession>
<evidence type="ECO:0008006" key="4">
    <source>
        <dbReference type="Google" id="ProtNLM"/>
    </source>
</evidence>
<comment type="caution">
    <text evidence="2">The sequence shown here is derived from an EMBL/GenBank/DDBJ whole genome shotgun (WGS) entry which is preliminary data.</text>
</comment>
<keyword evidence="3" id="KW-1185">Reference proteome</keyword>